<dbReference type="SUPFAM" id="SSF53756">
    <property type="entry name" value="UDP-Glycosyltransferase/glycogen phosphorylase"/>
    <property type="match status" value="1"/>
</dbReference>
<evidence type="ECO:0000259" key="1">
    <source>
        <dbReference type="Pfam" id="PF00534"/>
    </source>
</evidence>
<dbReference type="AlphaFoldDB" id="A0A2A7A0Q7"/>
<organism evidence="2 3">
    <name type="scientific">Faecalibacterium prausnitzii</name>
    <dbReference type="NCBI Taxonomy" id="853"/>
    <lineage>
        <taxon>Bacteria</taxon>
        <taxon>Bacillati</taxon>
        <taxon>Bacillota</taxon>
        <taxon>Clostridia</taxon>
        <taxon>Eubacteriales</taxon>
        <taxon>Oscillospiraceae</taxon>
        <taxon>Faecalibacterium</taxon>
    </lineage>
</organism>
<accession>A0A2A7A0Q7</accession>
<dbReference type="PANTHER" id="PTHR12526">
    <property type="entry name" value="GLYCOSYLTRANSFERASE"/>
    <property type="match status" value="1"/>
</dbReference>
<name>A0A2A7A0Q7_9FIRM</name>
<evidence type="ECO:0000313" key="3">
    <source>
        <dbReference type="Proteomes" id="UP000219901"/>
    </source>
</evidence>
<dbReference type="GO" id="GO:0016757">
    <property type="term" value="F:glycosyltransferase activity"/>
    <property type="evidence" value="ECO:0007669"/>
    <property type="project" value="InterPro"/>
</dbReference>
<dbReference type="EMBL" id="NMTV01000045">
    <property type="protein sequence ID" value="PDX72643.1"/>
    <property type="molecule type" value="Genomic_DNA"/>
</dbReference>
<dbReference type="PANTHER" id="PTHR12526:SF572">
    <property type="entry name" value="BLL5144 PROTEIN"/>
    <property type="match status" value="1"/>
</dbReference>
<dbReference type="InterPro" id="IPR001296">
    <property type="entry name" value="Glyco_trans_1"/>
</dbReference>
<reference evidence="2 3" key="1">
    <citation type="journal article" date="2017" name="Front. Microbiol.">
        <title>New Insights into the Diversity of the Genus Faecalibacterium.</title>
        <authorList>
            <person name="Benevides L."/>
            <person name="Burman S."/>
            <person name="Martin R."/>
            <person name="Robert V."/>
            <person name="Thomas M."/>
            <person name="Miquel S."/>
            <person name="Chain F."/>
            <person name="Sokol H."/>
            <person name="Bermudez-Humaran L.G."/>
            <person name="Morrison M."/>
            <person name="Langella P."/>
            <person name="Azevedo V.A."/>
            <person name="Chatel J.M."/>
            <person name="Soares S."/>
        </authorList>
    </citation>
    <scope>NUCLEOTIDE SEQUENCE [LARGE SCALE GENOMIC DNA]</scope>
    <source>
        <strain evidence="2 3">CNCM I 4546</strain>
    </source>
</reference>
<sequence length="408" mass="46693">MKKILLVAFSCQPGKGSEPGVGWNWAVQAAKTQDVWVLTRSKMKKYVEPAIPEELKDSLHFLYAPSSKKLRKLTIYLEYLAWQHTAFRYAKKYCREMQFDCVWSITFGNMFLPTYMYKLGLPFIWGPVGGAEQVPKQYWKEFPFKKRCVHMLKYWMGQHIKLLPWIWKPAKEAALIIARTQATKELFPQDMQDKVQVHLEACVDMERDFCFDLALAAQLKKSNGINLLYTGRIIDIKNIPMLVSIMKDIKKDYPDCRLHILGDGDERAESEDLVKKYGIQNNVVFYGNVPRANLLKAVQECDAFVFPSLKEGAPWSLLEAMAFEKPIVAYDLNGMHDTLSPDSAILVNVDGKTPSEAKDAFWVGMQKLLCMSQTEKNRMGLAARKRLETVHSAAGVKNYIQTVIDSIV</sequence>
<comment type="caution">
    <text evidence="2">The sequence shown here is derived from an EMBL/GenBank/DDBJ whole genome shotgun (WGS) entry which is preliminary data.</text>
</comment>
<dbReference type="Proteomes" id="UP000219901">
    <property type="component" value="Unassembled WGS sequence"/>
</dbReference>
<protein>
    <recommendedName>
        <fullName evidence="1">Glycosyl transferase family 1 domain-containing protein</fullName>
    </recommendedName>
</protein>
<dbReference type="Gene3D" id="3.40.50.2000">
    <property type="entry name" value="Glycogen Phosphorylase B"/>
    <property type="match status" value="2"/>
</dbReference>
<gene>
    <name evidence="2" type="ORF">CGS55_07655</name>
</gene>
<dbReference type="Pfam" id="PF00534">
    <property type="entry name" value="Glycos_transf_1"/>
    <property type="match status" value="1"/>
</dbReference>
<dbReference type="RefSeq" id="WP_097783145.1">
    <property type="nucleotide sequence ID" value="NZ_NMTV01000045.1"/>
</dbReference>
<evidence type="ECO:0000313" key="2">
    <source>
        <dbReference type="EMBL" id="PDX72643.1"/>
    </source>
</evidence>
<feature type="domain" description="Glycosyl transferase family 1" evidence="1">
    <location>
        <begin position="219"/>
        <end position="343"/>
    </location>
</feature>
<proteinExistence type="predicted"/>